<evidence type="ECO:0000313" key="5">
    <source>
        <dbReference type="EMBL" id="KAG6944494.1"/>
    </source>
</evidence>
<name>A0A8J5II16_9STRA</name>
<dbReference type="AlphaFoldDB" id="A0A8J5II16"/>
<proteinExistence type="inferred from homology"/>
<accession>A0A8J5II16</accession>
<dbReference type="InterPro" id="IPR008701">
    <property type="entry name" value="NPP1"/>
</dbReference>
<dbReference type="EMBL" id="JAENGY010002351">
    <property type="protein sequence ID" value="KAG6944494.1"/>
    <property type="molecule type" value="Genomic_DNA"/>
</dbReference>
<gene>
    <name evidence="5" type="ORF">JG688_00017048</name>
</gene>
<evidence type="ECO:0000256" key="4">
    <source>
        <dbReference type="ARBA" id="ARBA00023026"/>
    </source>
</evidence>
<organism evidence="5 6">
    <name type="scientific">Phytophthora aleatoria</name>
    <dbReference type="NCBI Taxonomy" id="2496075"/>
    <lineage>
        <taxon>Eukaryota</taxon>
        <taxon>Sar</taxon>
        <taxon>Stramenopiles</taxon>
        <taxon>Oomycota</taxon>
        <taxon>Peronosporomycetes</taxon>
        <taxon>Peronosporales</taxon>
        <taxon>Peronosporaceae</taxon>
        <taxon>Phytophthora</taxon>
    </lineage>
</organism>
<dbReference type="Pfam" id="PF05630">
    <property type="entry name" value="NPP1"/>
    <property type="match status" value="1"/>
</dbReference>
<dbReference type="GO" id="GO:0005576">
    <property type="term" value="C:extracellular region"/>
    <property type="evidence" value="ECO:0007669"/>
    <property type="project" value="UniProtKB-SubCell"/>
</dbReference>
<reference evidence="5" key="1">
    <citation type="submission" date="2021-01" db="EMBL/GenBank/DDBJ databases">
        <title>Phytophthora aleatoria, a newly-described species from Pinus radiata is distinct from Phytophthora cactorum isolates based on comparative genomics.</title>
        <authorList>
            <person name="Mcdougal R."/>
            <person name="Panda P."/>
            <person name="Williams N."/>
            <person name="Studholme D.J."/>
        </authorList>
    </citation>
    <scope>NUCLEOTIDE SEQUENCE</scope>
    <source>
        <strain evidence="5">NZFS 4037</strain>
    </source>
</reference>
<comment type="caution">
    <text evidence="5">The sequence shown here is derived from an EMBL/GenBank/DDBJ whole genome shotgun (WGS) entry which is preliminary data.</text>
</comment>
<protein>
    <recommendedName>
        <fullName evidence="7">Necrosis inducing protein NPP1</fullName>
    </recommendedName>
</protein>
<evidence type="ECO:0000313" key="6">
    <source>
        <dbReference type="Proteomes" id="UP000709295"/>
    </source>
</evidence>
<dbReference type="PANTHER" id="PTHR33657">
    <property type="entry name" value="DOMAIN PROTEIN, PUTATIVE (AFU_ORTHOLOGUE AFUA_5G00600)-RELATED"/>
    <property type="match status" value="1"/>
</dbReference>
<evidence type="ECO:0000256" key="3">
    <source>
        <dbReference type="ARBA" id="ARBA00022525"/>
    </source>
</evidence>
<keyword evidence="4" id="KW-0843">Virulence</keyword>
<keyword evidence="6" id="KW-1185">Reference proteome</keyword>
<evidence type="ECO:0008006" key="7">
    <source>
        <dbReference type="Google" id="ProtNLM"/>
    </source>
</evidence>
<comment type="similarity">
    <text evidence="2">Belongs to the Necrosis inducing protein (NPP1) family.</text>
</comment>
<dbReference type="Proteomes" id="UP000709295">
    <property type="component" value="Unassembled WGS sequence"/>
</dbReference>
<dbReference type="PANTHER" id="PTHR33657:SF8">
    <property type="entry name" value="DOMAIN PROTEIN, PUTATIVE (AFU_ORTHOLOGUE AFUA_5G00600)-RELATED"/>
    <property type="match status" value="1"/>
</dbReference>
<evidence type="ECO:0000256" key="1">
    <source>
        <dbReference type="ARBA" id="ARBA00004613"/>
    </source>
</evidence>
<comment type="subcellular location">
    <subcellularLocation>
        <location evidence="1">Secreted</location>
    </subcellularLocation>
</comment>
<sequence>MYAWYFPKNSNGWGIESRHLWLDIIVWIDNPSSEKPTILAVATWHHGKYQKYVPSAADTLNGSSVKLDCDNTLDYGYTLNETKKTGETQDLIMWNQLTDAARSALQWTDFNGLSAPIGDGKFDELIENAYPF</sequence>
<keyword evidence="3" id="KW-0964">Secreted</keyword>
<evidence type="ECO:0000256" key="2">
    <source>
        <dbReference type="ARBA" id="ARBA00009520"/>
    </source>
</evidence>